<dbReference type="GO" id="GO:0004167">
    <property type="term" value="F:dopachrome isomerase activity"/>
    <property type="evidence" value="ECO:0007669"/>
    <property type="project" value="UniProtKB-EC"/>
</dbReference>
<dbReference type="OrthoDB" id="5769863at2"/>
<reference evidence="14" key="2">
    <citation type="submission" date="2016-10" db="EMBL/GenBank/DDBJ databases">
        <authorList>
            <person name="Varghese N."/>
            <person name="Submissions S."/>
        </authorList>
    </citation>
    <scope>NUCLEOTIDE SEQUENCE [LARGE SCALE GENOMIC DNA]</scope>
    <source>
        <strain evidence="14">DSM 1551</strain>
    </source>
</reference>
<evidence type="ECO:0000256" key="3">
    <source>
        <dbReference type="ARBA" id="ARBA00022525"/>
    </source>
</evidence>
<dbReference type="EC" id="5.3.3.12" evidence="7"/>
<dbReference type="EC" id="5.3.2.1" evidence="8"/>
<organism evidence="13 14">
    <name type="scientific">Thomasclavelia cocleata</name>
    <dbReference type="NCBI Taxonomy" id="69824"/>
    <lineage>
        <taxon>Bacteria</taxon>
        <taxon>Bacillati</taxon>
        <taxon>Bacillota</taxon>
        <taxon>Erysipelotrichia</taxon>
        <taxon>Erysipelotrichales</taxon>
        <taxon>Coprobacillaceae</taxon>
        <taxon>Thomasclavelia</taxon>
    </lineage>
</organism>
<evidence type="ECO:0000256" key="9">
    <source>
        <dbReference type="ARBA" id="ARBA00041631"/>
    </source>
</evidence>
<evidence type="ECO:0000256" key="8">
    <source>
        <dbReference type="ARBA" id="ARBA00039086"/>
    </source>
</evidence>
<evidence type="ECO:0000256" key="7">
    <source>
        <dbReference type="ARBA" id="ARBA00038932"/>
    </source>
</evidence>
<evidence type="ECO:0000313" key="15">
    <source>
        <dbReference type="Proteomes" id="UP000490821"/>
    </source>
</evidence>
<evidence type="ECO:0000313" key="14">
    <source>
        <dbReference type="Proteomes" id="UP000198558"/>
    </source>
</evidence>
<evidence type="ECO:0000256" key="10">
    <source>
        <dbReference type="ARBA" id="ARBA00041912"/>
    </source>
</evidence>
<dbReference type="PANTHER" id="PTHR11954">
    <property type="entry name" value="D-DOPACHROME DECARBOXYLASE"/>
    <property type="match status" value="1"/>
</dbReference>
<comment type="catalytic activity">
    <reaction evidence="6">
        <text>L-dopachrome = 5,6-dihydroxyindole-2-carboxylate</text>
        <dbReference type="Rhea" id="RHEA:13041"/>
        <dbReference type="ChEBI" id="CHEBI:16875"/>
        <dbReference type="ChEBI" id="CHEBI:57509"/>
        <dbReference type="EC" id="5.3.3.12"/>
    </reaction>
</comment>
<evidence type="ECO:0000313" key="12">
    <source>
        <dbReference type="EMBL" id="GFI42285.1"/>
    </source>
</evidence>
<dbReference type="RefSeq" id="WP_092352519.1">
    <property type="nucleotide sequence ID" value="NZ_BLMI01000297.1"/>
</dbReference>
<evidence type="ECO:0000256" key="5">
    <source>
        <dbReference type="ARBA" id="ARBA00036735"/>
    </source>
</evidence>
<dbReference type="SUPFAM" id="SSF55331">
    <property type="entry name" value="Tautomerase/MIF"/>
    <property type="match status" value="1"/>
</dbReference>
<dbReference type="GO" id="GO:0005615">
    <property type="term" value="C:extracellular space"/>
    <property type="evidence" value="ECO:0007669"/>
    <property type="project" value="UniProtKB-KW"/>
</dbReference>
<dbReference type="Gene3D" id="3.30.429.10">
    <property type="entry name" value="Macrophage Migration Inhibitory Factor"/>
    <property type="match status" value="1"/>
</dbReference>
<dbReference type="AlphaFoldDB" id="A0A1I0D1Z8"/>
<dbReference type="EMBL" id="BLMI01000297">
    <property type="protein sequence ID" value="GFI42285.1"/>
    <property type="molecule type" value="Genomic_DNA"/>
</dbReference>
<comment type="catalytic activity">
    <reaction evidence="5">
        <text>3-phenylpyruvate = enol-phenylpyruvate</text>
        <dbReference type="Rhea" id="RHEA:17097"/>
        <dbReference type="ChEBI" id="CHEBI:16815"/>
        <dbReference type="ChEBI" id="CHEBI:18005"/>
        <dbReference type="EC" id="5.3.2.1"/>
    </reaction>
</comment>
<dbReference type="GO" id="GO:0005125">
    <property type="term" value="F:cytokine activity"/>
    <property type="evidence" value="ECO:0007669"/>
    <property type="project" value="UniProtKB-KW"/>
</dbReference>
<reference evidence="12 15" key="3">
    <citation type="journal article" date="2020" name="Microbiome">
        <title>Single-cell genomics of uncultured bacteria reveals dietary fiber responders in the mouse gut microbiota.</title>
        <authorList>
            <person name="Chijiiwa R."/>
            <person name="Hosokawa M."/>
            <person name="Kogawa M."/>
            <person name="Nishikawa Y."/>
            <person name="Ide K."/>
            <person name="Sakanashi C."/>
            <person name="Takahashi K."/>
            <person name="Takeyama H."/>
        </authorList>
    </citation>
    <scope>NUCLEOTIDE SEQUENCE [LARGE SCALE GENOMIC DNA]</scope>
    <source>
        <strain evidence="12">IMSAGC_017</strain>
    </source>
</reference>
<protein>
    <recommendedName>
        <fullName evidence="11">L-dopachrome isomerase</fullName>
        <ecNumber evidence="8">5.3.2.1</ecNumber>
        <ecNumber evidence="7">5.3.3.12</ecNumber>
    </recommendedName>
    <alternativeName>
        <fullName evidence="9">L-dopachrome tautomerase</fullName>
    </alternativeName>
    <alternativeName>
        <fullName evidence="10">Phenylpyruvate tautomerase</fullName>
    </alternativeName>
</protein>
<dbReference type="PANTHER" id="PTHR11954:SF6">
    <property type="entry name" value="MACROPHAGE MIGRATION INHIBITORY FACTOR"/>
    <property type="match status" value="1"/>
</dbReference>
<dbReference type="InterPro" id="IPR001398">
    <property type="entry name" value="Macrophage_inhib_fac"/>
</dbReference>
<evidence type="ECO:0000256" key="6">
    <source>
        <dbReference type="ARBA" id="ARBA00036823"/>
    </source>
</evidence>
<dbReference type="EMBL" id="FOIN01000004">
    <property type="protein sequence ID" value="SET25633.1"/>
    <property type="molecule type" value="Genomic_DNA"/>
</dbReference>
<dbReference type="Pfam" id="PF01187">
    <property type="entry name" value="MIF"/>
    <property type="match status" value="1"/>
</dbReference>
<evidence type="ECO:0000256" key="11">
    <source>
        <dbReference type="ARBA" id="ARBA00042730"/>
    </source>
</evidence>
<sequence length="113" mass="13361">MPFISFTTNHKLTLRQENEIAKRTGELITILPGKKEENLMLHMEDNQIMYFRGEDIPCMMVAIKLYKSIDFDAKKKFTEELIKMIKETTNIEPNDIYVSFDEYQTWGKQGTLF</sequence>
<dbReference type="Proteomes" id="UP000490821">
    <property type="component" value="Unassembled WGS sequence"/>
</dbReference>
<evidence type="ECO:0000256" key="4">
    <source>
        <dbReference type="ARBA" id="ARBA00023235"/>
    </source>
</evidence>
<reference evidence="13" key="1">
    <citation type="submission" date="2016-10" db="EMBL/GenBank/DDBJ databases">
        <authorList>
            <person name="de Groot N.N."/>
        </authorList>
    </citation>
    <scope>NUCLEOTIDE SEQUENCE [LARGE SCALE GENOMIC DNA]</scope>
    <source>
        <strain evidence="13">DSM 1551</strain>
    </source>
</reference>
<keyword evidence="4" id="KW-0413">Isomerase</keyword>
<evidence type="ECO:0000313" key="13">
    <source>
        <dbReference type="EMBL" id="SET25633.1"/>
    </source>
</evidence>
<dbReference type="InterPro" id="IPR014347">
    <property type="entry name" value="Tautomerase/MIF_sf"/>
</dbReference>
<gene>
    <name evidence="12" type="ORF">IMSAGC017_02332</name>
    <name evidence="13" type="ORF">SAMN04489758_10499</name>
</gene>
<keyword evidence="3" id="KW-0964">Secreted</keyword>
<accession>A0A1I0D1Z8</accession>
<keyword evidence="2" id="KW-0202">Cytokine</keyword>
<evidence type="ECO:0000256" key="2">
    <source>
        <dbReference type="ARBA" id="ARBA00022514"/>
    </source>
</evidence>
<comment type="subcellular location">
    <subcellularLocation>
        <location evidence="1">Secreted</location>
    </subcellularLocation>
</comment>
<evidence type="ECO:0000256" key="1">
    <source>
        <dbReference type="ARBA" id="ARBA00004613"/>
    </source>
</evidence>
<dbReference type="Proteomes" id="UP000198558">
    <property type="component" value="Unassembled WGS sequence"/>
</dbReference>
<name>A0A1I0D1Z8_9FIRM</name>
<keyword evidence="14" id="KW-1185">Reference proteome</keyword>
<dbReference type="GO" id="GO:0050178">
    <property type="term" value="F:phenylpyruvate tautomerase activity"/>
    <property type="evidence" value="ECO:0007669"/>
    <property type="project" value="UniProtKB-EC"/>
</dbReference>
<proteinExistence type="predicted"/>